<keyword evidence="2" id="KW-1185">Reference proteome</keyword>
<name>A0ABQ9NAN5_HEVBR</name>
<evidence type="ECO:0000313" key="1">
    <source>
        <dbReference type="EMBL" id="KAJ9189000.1"/>
    </source>
</evidence>
<gene>
    <name evidence="1" type="ORF">P3X46_000343</name>
</gene>
<dbReference type="EMBL" id="JARPOI010000001">
    <property type="protein sequence ID" value="KAJ9189000.1"/>
    <property type="molecule type" value="Genomic_DNA"/>
</dbReference>
<organism evidence="1 2">
    <name type="scientific">Hevea brasiliensis</name>
    <name type="common">Para rubber tree</name>
    <name type="synonym">Siphonia brasiliensis</name>
    <dbReference type="NCBI Taxonomy" id="3981"/>
    <lineage>
        <taxon>Eukaryota</taxon>
        <taxon>Viridiplantae</taxon>
        <taxon>Streptophyta</taxon>
        <taxon>Embryophyta</taxon>
        <taxon>Tracheophyta</taxon>
        <taxon>Spermatophyta</taxon>
        <taxon>Magnoliopsida</taxon>
        <taxon>eudicotyledons</taxon>
        <taxon>Gunneridae</taxon>
        <taxon>Pentapetalae</taxon>
        <taxon>rosids</taxon>
        <taxon>fabids</taxon>
        <taxon>Malpighiales</taxon>
        <taxon>Euphorbiaceae</taxon>
        <taxon>Crotonoideae</taxon>
        <taxon>Micrandreae</taxon>
        <taxon>Hevea</taxon>
    </lineage>
</organism>
<proteinExistence type="predicted"/>
<evidence type="ECO:0000313" key="2">
    <source>
        <dbReference type="Proteomes" id="UP001174677"/>
    </source>
</evidence>
<reference evidence="1" key="1">
    <citation type="journal article" date="2023" name="Plant Biotechnol. J.">
        <title>Chromosome-level wild Hevea brasiliensis genome provides new tools for genomic-assisted breeding and valuable loci to elevate rubber yield.</title>
        <authorList>
            <person name="Cheng H."/>
            <person name="Song X."/>
            <person name="Hu Y."/>
            <person name="Wu T."/>
            <person name="Yang Q."/>
            <person name="An Z."/>
            <person name="Feng S."/>
            <person name="Deng Z."/>
            <person name="Wu W."/>
            <person name="Zeng X."/>
            <person name="Tu M."/>
            <person name="Wang X."/>
            <person name="Huang H."/>
        </authorList>
    </citation>
    <scope>NUCLEOTIDE SEQUENCE</scope>
    <source>
        <strain evidence="1">MT/VB/25A 57/8</strain>
    </source>
</reference>
<comment type="caution">
    <text evidence="1">The sequence shown here is derived from an EMBL/GenBank/DDBJ whole genome shotgun (WGS) entry which is preliminary data.</text>
</comment>
<dbReference type="Proteomes" id="UP001174677">
    <property type="component" value="Chromosome 1"/>
</dbReference>
<accession>A0ABQ9NAN5</accession>
<protein>
    <submittedName>
        <fullName evidence="1">Uncharacterized protein</fullName>
    </submittedName>
</protein>
<sequence length="80" mass="9518">MALNLTPIINLLDKRVLFTFLFPTQSYNEVIITQIYFDFKTKNKRRQCLFLSISFLYRDEKSIKSLSLYLSSIKNRTKTS</sequence>